<accession>A0A433XZ83</accession>
<comment type="caution">
    <text evidence="1">The sequence shown here is derived from an EMBL/GenBank/DDBJ whole genome shotgun (WGS) entry which is preliminary data.</text>
</comment>
<evidence type="ECO:0000313" key="2">
    <source>
        <dbReference type="Proteomes" id="UP000279446"/>
    </source>
</evidence>
<dbReference type="EMBL" id="RZNY01000036">
    <property type="protein sequence ID" value="RUT40474.1"/>
    <property type="molecule type" value="Genomic_DNA"/>
</dbReference>
<dbReference type="AlphaFoldDB" id="A0A433XZ83"/>
<gene>
    <name evidence="1" type="ORF">EJP82_24935</name>
</gene>
<reference evidence="1 2" key="1">
    <citation type="submission" date="2018-12" db="EMBL/GenBank/DDBJ databases">
        <authorList>
            <person name="Sun L."/>
            <person name="Chen Z."/>
        </authorList>
    </citation>
    <scope>NUCLEOTIDE SEQUENCE [LARGE SCALE GENOMIC DNA]</scope>
    <source>
        <strain evidence="1 2">DSM 15890</strain>
    </source>
</reference>
<dbReference type="RefSeq" id="WP_127194770.1">
    <property type="nucleotide sequence ID" value="NZ_RZNY01000036.1"/>
</dbReference>
<proteinExistence type="predicted"/>
<organism evidence="1 2">
    <name type="scientific">Paenibacillus anaericanus</name>
    <dbReference type="NCBI Taxonomy" id="170367"/>
    <lineage>
        <taxon>Bacteria</taxon>
        <taxon>Bacillati</taxon>
        <taxon>Bacillota</taxon>
        <taxon>Bacilli</taxon>
        <taxon>Bacillales</taxon>
        <taxon>Paenibacillaceae</taxon>
        <taxon>Paenibacillus</taxon>
    </lineage>
</organism>
<keyword evidence="2" id="KW-1185">Reference proteome</keyword>
<protein>
    <recommendedName>
        <fullName evidence="3">PD-(D/E)XK nuclease family protein</fullName>
    </recommendedName>
</protein>
<evidence type="ECO:0000313" key="1">
    <source>
        <dbReference type="EMBL" id="RUT40474.1"/>
    </source>
</evidence>
<dbReference type="InterPro" id="IPR029470">
    <property type="entry name" value="PDDEXK_4"/>
</dbReference>
<dbReference type="Pfam" id="PF14281">
    <property type="entry name" value="PDDEXK_4"/>
    <property type="match status" value="1"/>
</dbReference>
<name>A0A433XZ83_9BACL</name>
<sequence>MNSLFQRLYQLLSSKDRNQQEDYLTEIFAEVLVKEGMLGDFLNKLTDINVSPTNLREVTTQKTYAKKDAHLTDSRPDMMIRFSEGDKHHVLFIENKLGTGEGHQQLQRYADHLRSYEADGCRTHLVYITKAYEPKKKSEIVQNGNNASFDQVRWYQIYNWLKGHQSELINIILEYMEEIQLNDSRRFLPQDMYAIQHMERLIRMMDACMDGPVEDIVTKLFNRSTGWTNRFAQLKESYRYMKQNDQGNYSVINFGFYITDEEYPTACIMFEINPKCPNRPGLIKAMREFIVSNEGWSSEDMDDNTAWSNIYYEKSLLNFLSTDDHIESIQAFFIDRLNELYKLKQQHPEFNWKSKEIGVST</sequence>
<dbReference type="OrthoDB" id="479643at2"/>
<evidence type="ECO:0008006" key="3">
    <source>
        <dbReference type="Google" id="ProtNLM"/>
    </source>
</evidence>
<dbReference type="Proteomes" id="UP000279446">
    <property type="component" value="Unassembled WGS sequence"/>
</dbReference>